<sequence>MIRITVVAPDRELGRLFSEAFEEHDEQIHPADPKQEIYELEVLIEHNHDRIRQLQIEGDVVVARGHTAQILLENENSVPVVKLPVTGNDIIRCLKECGELFPERRPIIMGTRNIVFQVENLYDLFGRGLTPVLLTEQTPREIAAMFELMADPETSVMIGGRMVCEHAQQQGIPHVMLRSGRLAVWQTITEAKRVAWISRVEQEKATRYKSVLDCATEGILVVDRKGRLSIMNATCEEMLGIQADKSIGKEISELFGESDLHGFILRSGSLRDEILLFKGQSFAANKDTVVHKAEKIGTVITLRRVREIQETEVNIREKMHRKGHTARHTFKDIIGVGKTIQATMEKARSFSSVDSNVLIYGGTGTGKELFAQSIHNNSSRRKGPFVAINCAAISESLLESELFGYVRGAFTGASRGGKPGLFELAHRGTVFLDEVSEMSLRLQGRLLRVLQEKELMRLGDDKIIPVDIRIISAVNRDLKTLVDAGKFREDLFYRLDVLNLDLPSLESRREDIPFLSRYFIQSLGEKNGPRKTLEKSALEYLQGRSWRGNIRELMNACERLYVLSETDRIDENEARRILGAEESPGVSSVLPGSSIDDETLRTLLEEEGYRKDRVAERLGIHRSTLWRRIKKLNPPRN</sequence>
<evidence type="ECO:0008006" key="9">
    <source>
        <dbReference type="Google" id="ProtNLM"/>
    </source>
</evidence>
<dbReference type="Pfam" id="PF25601">
    <property type="entry name" value="AAA_lid_14"/>
    <property type="match status" value="1"/>
</dbReference>
<dbReference type="SUPFAM" id="SSF52540">
    <property type="entry name" value="P-loop containing nucleoside triphosphate hydrolases"/>
    <property type="match status" value="1"/>
</dbReference>
<dbReference type="InterPro" id="IPR013767">
    <property type="entry name" value="PAS_fold"/>
</dbReference>
<dbReference type="InterPro" id="IPR010524">
    <property type="entry name" value="Sig_transdc_resp-reg_PrpR_N"/>
</dbReference>
<keyword evidence="4" id="KW-0804">Transcription</keyword>
<dbReference type="Gene3D" id="3.40.50.300">
    <property type="entry name" value="P-loop containing nucleotide triphosphate hydrolases"/>
    <property type="match status" value="1"/>
</dbReference>
<dbReference type="GO" id="GO:0005524">
    <property type="term" value="F:ATP binding"/>
    <property type="evidence" value="ECO:0007669"/>
    <property type="project" value="UniProtKB-KW"/>
</dbReference>
<dbReference type="InterPro" id="IPR058031">
    <property type="entry name" value="AAA_lid_NorR"/>
</dbReference>
<dbReference type="Proteomes" id="UP000192343">
    <property type="component" value="Unassembled WGS sequence"/>
</dbReference>
<keyword evidence="3" id="KW-0805">Transcription regulation</keyword>
<dbReference type="GO" id="GO:0000156">
    <property type="term" value="F:phosphorelay response regulator activity"/>
    <property type="evidence" value="ECO:0007669"/>
    <property type="project" value="InterPro"/>
</dbReference>
<dbReference type="SUPFAM" id="SSF46689">
    <property type="entry name" value="Homeodomain-like"/>
    <property type="match status" value="1"/>
</dbReference>
<evidence type="ECO:0000313" key="8">
    <source>
        <dbReference type="Proteomes" id="UP000192343"/>
    </source>
</evidence>
<dbReference type="InterPro" id="IPR035965">
    <property type="entry name" value="PAS-like_dom_sf"/>
</dbReference>
<dbReference type="STRING" id="1963862.B4O97_10100"/>
<dbReference type="PANTHER" id="PTHR32071:SF57">
    <property type="entry name" value="C4-DICARBOXYLATE TRANSPORT TRANSCRIPTIONAL REGULATORY PROTEIN DCTD"/>
    <property type="match status" value="1"/>
</dbReference>
<dbReference type="InterPro" id="IPR027417">
    <property type="entry name" value="P-loop_NTPase"/>
</dbReference>
<dbReference type="PROSITE" id="PS50045">
    <property type="entry name" value="SIGMA54_INTERACT_4"/>
    <property type="match status" value="1"/>
</dbReference>
<dbReference type="GO" id="GO:0006355">
    <property type="term" value="P:regulation of DNA-templated transcription"/>
    <property type="evidence" value="ECO:0007669"/>
    <property type="project" value="InterPro"/>
</dbReference>
<feature type="domain" description="Sigma-54 factor interaction" evidence="5">
    <location>
        <begin position="333"/>
        <end position="562"/>
    </location>
</feature>
<dbReference type="InterPro" id="IPR002078">
    <property type="entry name" value="Sigma_54_int"/>
</dbReference>
<keyword evidence="8" id="KW-1185">Reference proteome</keyword>
<dbReference type="PROSITE" id="PS50112">
    <property type="entry name" value="PAS"/>
    <property type="match status" value="1"/>
</dbReference>
<dbReference type="Gene3D" id="3.30.450.20">
    <property type="entry name" value="PAS domain"/>
    <property type="match status" value="1"/>
</dbReference>
<dbReference type="InterPro" id="IPR002197">
    <property type="entry name" value="HTH_Fis"/>
</dbReference>
<keyword evidence="1" id="KW-0547">Nucleotide-binding</keyword>
<dbReference type="SMART" id="SM00091">
    <property type="entry name" value="PAS"/>
    <property type="match status" value="1"/>
</dbReference>
<dbReference type="CDD" id="cd00130">
    <property type="entry name" value="PAS"/>
    <property type="match status" value="1"/>
</dbReference>
<evidence type="ECO:0000313" key="7">
    <source>
        <dbReference type="EMBL" id="ORC35080.1"/>
    </source>
</evidence>
<dbReference type="Gene3D" id="1.10.8.60">
    <property type="match status" value="1"/>
</dbReference>
<evidence type="ECO:0000256" key="4">
    <source>
        <dbReference type="ARBA" id="ARBA00023163"/>
    </source>
</evidence>
<dbReference type="Pfam" id="PF00989">
    <property type="entry name" value="PAS"/>
    <property type="match status" value="1"/>
</dbReference>
<dbReference type="PANTHER" id="PTHR32071">
    <property type="entry name" value="TRANSCRIPTIONAL REGULATORY PROTEIN"/>
    <property type="match status" value="1"/>
</dbReference>
<dbReference type="InterPro" id="IPR000014">
    <property type="entry name" value="PAS"/>
</dbReference>
<evidence type="ECO:0000256" key="2">
    <source>
        <dbReference type="ARBA" id="ARBA00022840"/>
    </source>
</evidence>
<dbReference type="InterPro" id="IPR009057">
    <property type="entry name" value="Homeodomain-like_sf"/>
</dbReference>
<evidence type="ECO:0000259" key="5">
    <source>
        <dbReference type="PROSITE" id="PS50045"/>
    </source>
</evidence>
<dbReference type="SUPFAM" id="SSF55785">
    <property type="entry name" value="PYP-like sensor domain (PAS domain)"/>
    <property type="match status" value="1"/>
</dbReference>
<proteinExistence type="predicted"/>
<dbReference type="EMBL" id="MWQY01000010">
    <property type="protein sequence ID" value="ORC35080.1"/>
    <property type="molecule type" value="Genomic_DNA"/>
</dbReference>
<feature type="domain" description="PAS" evidence="6">
    <location>
        <begin position="204"/>
        <end position="259"/>
    </location>
</feature>
<dbReference type="OrthoDB" id="9803970at2"/>
<evidence type="ECO:0000259" key="6">
    <source>
        <dbReference type="PROSITE" id="PS50112"/>
    </source>
</evidence>
<evidence type="ECO:0000256" key="1">
    <source>
        <dbReference type="ARBA" id="ARBA00022741"/>
    </source>
</evidence>
<dbReference type="Pfam" id="PF06506">
    <property type="entry name" value="PrpR_N"/>
    <property type="match status" value="1"/>
</dbReference>
<dbReference type="NCBIfam" id="TIGR00229">
    <property type="entry name" value="sensory_box"/>
    <property type="match status" value="1"/>
</dbReference>
<dbReference type="CDD" id="cd00009">
    <property type="entry name" value="AAA"/>
    <property type="match status" value="1"/>
</dbReference>
<dbReference type="RefSeq" id="WP_083050539.1">
    <property type="nucleotide sequence ID" value="NZ_MWQY01000010.1"/>
</dbReference>
<reference evidence="7 8" key="1">
    <citation type="submission" date="2017-03" db="EMBL/GenBank/DDBJ databases">
        <title>Draft Genome sequence of Marispirochaeta sp. strain JC444.</title>
        <authorList>
            <person name="Shivani Y."/>
            <person name="Subhash Y."/>
            <person name="Sasikala C."/>
            <person name="Ramana C."/>
        </authorList>
    </citation>
    <scope>NUCLEOTIDE SEQUENCE [LARGE SCALE GENOMIC DNA]</scope>
    <source>
        <strain evidence="7 8">JC444</strain>
    </source>
</reference>
<dbReference type="AlphaFoldDB" id="A0A1Y1RXH8"/>
<dbReference type="InterPro" id="IPR003593">
    <property type="entry name" value="AAA+_ATPase"/>
</dbReference>
<accession>A0A1Y1RXH8</accession>
<dbReference type="SUPFAM" id="SSF159800">
    <property type="entry name" value="PrpR receptor domain-like"/>
    <property type="match status" value="1"/>
</dbReference>
<dbReference type="Gene3D" id="3.40.50.10660">
    <property type="entry name" value="PrpR receptor domain-like"/>
    <property type="match status" value="1"/>
</dbReference>
<dbReference type="SMART" id="SM00382">
    <property type="entry name" value="AAA"/>
    <property type="match status" value="1"/>
</dbReference>
<dbReference type="GO" id="GO:0043565">
    <property type="term" value="F:sequence-specific DNA binding"/>
    <property type="evidence" value="ECO:0007669"/>
    <property type="project" value="InterPro"/>
</dbReference>
<dbReference type="Pfam" id="PF00158">
    <property type="entry name" value="Sigma54_activat"/>
    <property type="match status" value="1"/>
</dbReference>
<name>A0A1Y1RXH8_9SPIO</name>
<keyword evidence="2" id="KW-0067">ATP-binding</keyword>
<comment type="caution">
    <text evidence="7">The sequence shown here is derived from an EMBL/GenBank/DDBJ whole genome shotgun (WGS) entry which is preliminary data.</text>
</comment>
<dbReference type="FunFam" id="3.40.50.300:FF:000006">
    <property type="entry name" value="DNA-binding transcriptional regulator NtrC"/>
    <property type="match status" value="1"/>
</dbReference>
<dbReference type="Gene3D" id="1.10.10.60">
    <property type="entry name" value="Homeodomain-like"/>
    <property type="match status" value="1"/>
</dbReference>
<protein>
    <recommendedName>
        <fullName evidence="9">Sigma-54-dependent Fis family transcriptional regulator</fullName>
    </recommendedName>
</protein>
<evidence type="ECO:0000256" key="3">
    <source>
        <dbReference type="ARBA" id="ARBA00023015"/>
    </source>
</evidence>
<dbReference type="Gene3D" id="3.40.50.2300">
    <property type="match status" value="1"/>
</dbReference>
<organism evidence="7 8">
    <name type="scientific">Marispirochaeta aestuarii</name>
    <dbReference type="NCBI Taxonomy" id="1963862"/>
    <lineage>
        <taxon>Bacteria</taxon>
        <taxon>Pseudomonadati</taxon>
        <taxon>Spirochaetota</taxon>
        <taxon>Spirochaetia</taxon>
        <taxon>Spirochaetales</taxon>
        <taxon>Spirochaetaceae</taxon>
        <taxon>Marispirochaeta</taxon>
    </lineage>
</organism>
<gene>
    <name evidence="7" type="ORF">B4O97_10100</name>
</gene>
<dbReference type="Pfam" id="PF02954">
    <property type="entry name" value="HTH_8"/>
    <property type="match status" value="1"/>
</dbReference>